<comment type="caution">
    <text evidence="1">The sequence shown here is derived from an EMBL/GenBank/DDBJ whole genome shotgun (WGS) entry which is preliminary data.</text>
</comment>
<evidence type="ECO:0000313" key="1">
    <source>
        <dbReference type="EMBL" id="CAK0901895.1"/>
    </source>
</evidence>
<reference evidence="1" key="1">
    <citation type="submission" date="2023-10" db="EMBL/GenBank/DDBJ databases">
        <authorList>
            <person name="Chen Y."/>
            <person name="Shah S."/>
            <person name="Dougan E. K."/>
            <person name="Thang M."/>
            <person name="Chan C."/>
        </authorList>
    </citation>
    <scope>NUCLEOTIDE SEQUENCE [LARGE SCALE GENOMIC DNA]</scope>
</reference>
<dbReference type="EMBL" id="CAUYUJ010020993">
    <property type="protein sequence ID" value="CAK0901895.1"/>
    <property type="molecule type" value="Genomic_DNA"/>
</dbReference>
<accession>A0ABN9XPN9</accession>
<name>A0ABN9XPN9_9DINO</name>
<evidence type="ECO:0000313" key="2">
    <source>
        <dbReference type="Proteomes" id="UP001189429"/>
    </source>
</evidence>
<proteinExistence type="predicted"/>
<gene>
    <name evidence="1" type="ORF">PCOR1329_LOCUS78686</name>
</gene>
<protein>
    <submittedName>
        <fullName evidence="1">Uncharacterized protein</fullName>
    </submittedName>
</protein>
<sequence length="213" mass="22982">MYASVSGKYVLAMPSSMMIQPTEEIDQRLQLPLLHPRGRPRGHSPFDTNAVAVDVLGGDESGHERAFARCGGRGAVEAFLGAVEQASMDLLSRRAREGTARTVVLLQHYPGQCRKEVFLEALPEQRRGLVRVLCAYGHVHDQKCEGWDSEGACDTVMTGGGGGCCNLDVQAGFTAVRLTEAGGFEVDVESARVKLPADGCLWKPTPPPQPQHV</sequence>
<dbReference type="Proteomes" id="UP001189429">
    <property type="component" value="Unassembled WGS sequence"/>
</dbReference>
<keyword evidence="2" id="KW-1185">Reference proteome</keyword>
<organism evidence="1 2">
    <name type="scientific">Prorocentrum cordatum</name>
    <dbReference type="NCBI Taxonomy" id="2364126"/>
    <lineage>
        <taxon>Eukaryota</taxon>
        <taxon>Sar</taxon>
        <taxon>Alveolata</taxon>
        <taxon>Dinophyceae</taxon>
        <taxon>Prorocentrales</taxon>
        <taxon>Prorocentraceae</taxon>
        <taxon>Prorocentrum</taxon>
    </lineage>
</organism>